<name>A0ABD2WH41_9HYME</name>
<proteinExistence type="predicted"/>
<evidence type="ECO:0000313" key="3">
    <source>
        <dbReference type="Proteomes" id="UP001627154"/>
    </source>
</evidence>
<keyword evidence="1" id="KW-0040">ANK repeat</keyword>
<dbReference type="SUPFAM" id="SSF48403">
    <property type="entry name" value="Ankyrin repeat"/>
    <property type="match status" value="1"/>
</dbReference>
<comment type="caution">
    <text evidence="2">The sequence shown here is derived from an EMBL/GenBank/DDBJ whole genome shotgun (WGS) entry which is preliminary data.</text>
</comment>
<organism evidence="2 3">
    <name type="scientific">Trichogramma kaykai</name>
    <dbReference type="NCBI Taxonomy" id="54128"/>
    <lineage>
        <taxon>Eukaryota</taxon>
        <taxon>Metazoa</taxon>
        <taxon>Ecdysozoa</taxon>
        <taxon>Arthropoda</taxon>
        <taxon>Hexapoda</taxon>
        <taxon>Insecta</taxon>
        <taxon>Pterygota</taxon>
        <taxon>Neoptera</taxon>
        <taxon>Endopterygota</taxon>
        <taxon>Hymenoptera</taxon>
        <taxon>Apocrita</taxon>
        <taxon>Proctotrupomorpha</taxon>
        <taxon>Chalcidoidea</taxon>
        <taxon>Trichogrammatidae</taxon>
        <taxon>Trichogramma</taxon>
    </lineage>
</organism>
<evidence type="ECO:0000313" key="2">
    <source>
        <dbReference type="EMBL" id="KAL3392034.1"/>
    </source>
</evidence>
<dbReference type="AlphaFoldDB" id="A0ABD2WH41"/>
<feature type="repeat" description="ANK" evidence="1">
    <location>
        <begin position="143"/>
        <end position="176"/>
    </location>
</feature>
<dbReference type="InterPro" id="IPR002110">
    <property type="entry name" value="Ankyrin_rpt"/>
</dbReference>
<sequence length="259" mass="29797">MLERLKRLREAVVWESTKERLRFLNELCTIITPDLFISHLDLEKILPQKEIDLLLREAMLSWDSDRRQFIHFWPALATRTNPRSINLASHLRDLFRIYDRFDVNYDTGSGLTHFHAACMWGLFDVIEKFLELGQDPNVLVQSMRNSPLHLALDNVVSSEVIKLLLRKGADLRLVNAKGSTPLHIFCKKYDDVELAKHLLDLNNEKHQLPQVDVRDKSGKTPLHLALEHSDENVAEFLLRNGADPNLADAEGATPLHKIC</sequence>
<gene>
    <name evidence="2" type="ORF">TKK_013360</name>
</gene>
<dbReference type="SMART" id="SM00248">
    <property type="entry name" value="ANK"/>
    <property type="match status" value="4"/>
</dbReference>
<dbReference type="Gene3D" id="1.25.40.20">
    <property type="entry name" value="Ankyrin repeat-containing domain"/>
    <property type="match status" value="2"/>
</dbReference>
<dbReference type="PANTHER" id="PTHR24118:SF99">
    <property type="entry name" value="POTE ANKYRIN DOMAIN FAMILY MEMBER 3C-RELATED"/>
    <property type="match status" value="1"/>
</dbReference>
<keyword evidence="3" id="KW-1185">Reference proteome</keyword>
<dbReference type="InterPro" id="IPR036770">
    <property type="entry name" value="Ankyrin_rpt-contain_sf"/>
</dbReference>
<protein>
    <submittedName>
        <fullName evidence="2">Uncharacterized protein</fullName>
    </submittedName>
</protein>
<evidence type="ECO:0000256" key="1">
    <source>
        <dbReference type="PROSITE-ProRule" id="PRU00023"/>
    </source>
</evidence>
<dbReference type="PANTHER" id="PTHR24118">
    <property type="entry name" value="POTE ANKYRIN DOMAIN"/>
    <property type="match status" value="1"/>
</dbReference>
<dbReference type="EMBL" id="JBJJXI010000107">
    <property type="protein sequence ID" value="KAL3392034.1"/>
    <property type="molecule type" value="Genomic_DNA"/>
</dbReference>
<feature type="repeat" description="ANK" evidence="1">
    <location>
        <begin position="217"/>
        <end position="249"/>
    </location>
</feature>
<dbReference type="PROSITE" id="PS50297">
    <property type="entry name" value="ANK_REP_REGION"/>
    <property type="match status" value="2"/>
</dbReference>
<reference evidence="2 3" key="1">
    <citation type="journal article" date="2024" name="bioRxiv">
        <title>A reference genome for Trichogramma kaykai: A tiny desert-dwelling parasitoid wasp with competing sex-ratio distorters.</title>
        <authorList>
            <person name="Culotta J."/>
            <person name="Lindsey A.R."/>
        </authorList>
    </citation>
    <scope>NUCLEOTIDE SEQUENCE [LARGE SCALE GENOMIC DNA]</scope>
    <source>
        <strain evidence="2 3">KSX58</strain>
    </source>
</reference>
<dbReference type="Pfam" id="PF12796">
    <property type="entry name" value="Ank_2"/>
    <property type="match status" value="1"/>
</dbReference>
<dbReference type="Proteomes" id="UP001627154">
    <property type="component" value="Unassembled WGS sequence"/>
</dbReference>
<dbReference type="PROSITE" id="PS50088">
    <property type="entry name" value="ANK_REPEAT"/>
    <property type="match status" value="2"/>
</dbReference>
<accession>A0ABD2WH41</accession>